<comment type="caution">
    <text evidence="5">Lacks conserved residue(s) required for the propagation of feature annotation.</text>
</comment>
<dbReference type="Gene3D" id="3.40.50.200">
    <property type="entry name" value="Peptidase S8/S53 domain"/>
    <property type="match status" value="1"/>
</dbReference>
<keyword evidence="2 8" id="KW-0645">Protease</keyword>
<protein>
    <submittedName>
        <fullName evidence="8">Alkaline protease</fullName>
    </submittedName>
</protein>
<evidence type="ECO:0000256" key="5">
    <source>
        <dbReference type="PROSITE-ProRule" id="PRU01240"/>
    </source>
</evidence>
<dbReference type="CDD" id="cd00306">
    <property type="entry name" value="Peptidases_S8_S53"/>
    <property type="match status" value="1"/>
</dbReference>
<evidence type="ECO:0000313" key="8">
    <source>
        <dbReference type="EMBL" id="RRD05352.1"/>
    </source>
</evidence>
<name>A0A3P1T7E6_9ACTN</name>
<evidence type="ECO:0000313" key="9">
    <source>
        <dbReference type="Proteomes" id="UP000280819"/>
    </source>
</evidence>
<feature type="compositionally biased region" description="Low complexity" evidence="6">
    <location>
        <begin position="1"/>
        <end position="22"/>
    </location>
</feature>
<dbReference type="InterPro" id="IPR036852">
    <property type="entry name" value="Peptidase_S8/S53_dom_sf"/>
</dbReference>
<dbReference type="InterPro" id="IPR050131">
    <property type="entry name" value="Peptidase_S8_subtilisin-like"/>
</dbReference>
<evidence type="ECO:0000256" key="6">
    <source>
        <dbReference type="SAM" id="MobiDB-lite"/>
    </source>
</evidence>
<feature type="compositionally biased region" description="Low complexity" evidence="6">
    <location>
        <begin position="38"/>
        <end position="95"/>
    </location>
</feature>
<dbReference type="InterPro" id="IPR023828">
    <property type="entry name" value="Peptidase_S8_Ser-AS"/>
</dbReference>
<organism evidence="8 9">
    <name type="scientific">Arachnia propionica</name>
    <dbReference type="NCBI Taxonomy" id="1750"/>
    <lineage>
        <taxon>Bacteria</taxon>
        <taxon>Bacillati</taxon>
        <taxon>Actinomycetota</taxon>
        <taxon>Actinomycetes</taxon>
        <taxon>Propionibacteriales</taxon>
        <taxon>Propionibacteriaceae</taxon>
        <taxon>Arachnia</taxon>
    </lineage>
</organism>
<accession>A0A3P1T7E6</accession>
<evidence type="ECO:0000259" key="7">
    <source>
        <dbReference type="Pfam" id="PF00082"/>
    </source>
</evidence>
<dbReference type="GO" id="GO:0004252">
    <property type="term" value="F:serine-type endopeptidase activity"/>
    <property type="evidence" value="ECO:0007669"/>
    <property type="project" value="InterPro"/>
</dbReference>
<dbReference type="SUPFAM" id="SSF52743">
    <property type="entry name" value="Subtilisin-like"/>
    <property type="match status" value="1"/>
</dbReference>
<comment type="caution">
    <text evidence="8">The sequence shown here is derived from an EMBL/GenBank/DDBJ whole genome shotgun (WGS) entry which is preliminary data.</text>
</comment>
<dbReference type="PANTHER" id="PTHR43806:SF11">
    <property type="entry name" value="CEREVISIN-RELATED"/>
    <property type="match status" value="1"/>
</dbReference>
<comment type="similarity">
    <text evidence="1 5">Belongs to the peptidase S8 family.</text>
</comment>
<dbReference type="PROSITE" id="PS51892">
    <property type="entry name" value="SUBTILASE"/>
    <property type="match status" value="1"/>
</dbReference>
<feature type="compositionally biased region" description="Pro residues" evidence="6">
    <location>
        <begin position="23"/>
        <end position="37"/>
    </location>
</feature>
<reference evidence="8 9" key="1">
    <citation type="submission" date="2018-11" db="EMBL/GenBank/DDBJ databases">
        <title>Genomes From Bacteria Associated with the Canine Oral Cavity: a Test Case for Automated Genome-Based Taxonomic Assignment.</title>
        <authorList>
            <person name="Coil D.A."/>
            <person name="Jospin G."/>
            <person name="Darling A.E."/>
            <person name="Wallis C."/>
            <person name="Davis I.J."/>
            <person name="Harris S."/>
            <person name="Eisen J.A."/>
            <person name="Holcombe L.J."/>
            <person name="O'Flynn C."/>
        </authorList>
    </citation>
    <scope>NUCLEOTIDE SEQUENCE [LARGE SCALE GENOMIC DNA]</scope>
    <source>
        <strain evidence="8 9">OH887_COT-365</strain>
    </source>
</reference>
<dbReference type="Pfam" id="PF00082">
    <property type="entry name" value="Peptidase_S8"/>
    <property type="match status" value="1"/>
</dbReference>
<dbReference type="PRINTS" id="PR00723">
    <property type="entry name" value="SUBTILISIN"/>
</dbReference>
<dbReference type="InterPro" id="IPR000209">
    <property type="entry name" value="Peptidase_S8/S53_dom"/>
</dbReference>
<keyword evidence="4" id="KW-0720">Serine protease</keyword>
<feature type="domain" description="Peptidase S8/S53" evidence="7">
    <location>
        <begin position="178"/>
        <end position="406"/>
    </location>
</feature>
<keyword evidence="3" id="KW-0378">Hydrolase</keyword>
<dbReference type="PROSITE" id="PS00138">
    <property type="entry name" value="SUBTILASE_SER"/>
    <property type="match status" value="1"/>
</dbReference>
<dbReference type="OrthoDB" id="3721816at2"/>
<dbReference type="EMBL" id="RQZG01000006">
    <property type="protein sequence ID" value="RRD05352.1"/>
    <property type="molecule type" value="Genomic_DNA"/>
</dbReference>
<dbReference type="PANTHER" id="PTHR43806">
    <property type="entry name" value="PEPTIDASE S8"/>
    <property type="match status" value="1"/>
</dbReference>
<evidence type="ECO:0000256" key="3">
    <source>
        <dbReference type="ARBA" id="ARBA00022801"/>
    </source>
</evidence>
<feature type="region of interest" description="Disordered" evidence="6">
    <location>
        <begin position="1"/>
        <end position="109"/>
    </location>
</feature>
<proteinExistence type="inferred from homology"/>
<dbReference type="Proteomes" id="UP000280819">
    <property type="component" value="Unassembled WGS sequence"/>
</dbReference>
<dbReference type="InterPro" id="IPR015500">
    <property type="entry name" value="Peptidase_S8_subtilisin-rel"/>
</dbReference>
<dbReference type="GO" id="GO:0006508">
    <property type="term" value="P:proteolysis"/>
    <property type="evidence" value="ECO:0007669"/>
    <property type="project" value="UniProtKB-KW"/>
</dbReference>
<evidence type="ECO:0000256" key="2">
    <source>
        <dbReference type="ARBA" id="ARBA00022670"/>
    </source>
</evidence>
<dbReference type="AlphaFoldDB" id="A0A3P1T7E6"/>
<evidence type="ECO:0000256" key="4">
    <source>
        <dbReference type="ARBA" id="ARBA00022825"/>
    </source>
</evidence>
<evidence type="ECO:0000256" key="1">
    <source>
        <dbReference type="ARBA" id="ARBA00011073"/>
    </source>
</evidence>
<gene>
    <name evidence="8" type="ORF">EII34_06355</name>
</gene>
<sequence length="486" mass="51600">MPTPSANNPTPTTATASCRSPPSSTPTPPPSRTPTPCSPEETKTSPPTRSPTTKTASSSPQKPSATPPTATADSTQTPSTTTQHAPTSAPHPATTDEPEGDPDAPPPHLAALTLATTLLLTPTTPAHAEDTITDQKYTSLTRFDEFRSLGLTGKGVTIAYIEGSPDLTVPELQGANIEIKNPCNYTNTPESRSHSTAIAGILANRNWGWAPDAHIINYTTLTTYDPASDERCPAAPTLSAIIHQALDDGADIINLSAESYVHSHETSAIIRAASLGVPLIVGAGNSGEETPERSPSVTTNLKSYNTIVGVGSLTLDIERSKFSSVGDFVTIMAPGEDITLKDPDPNGDLTVITTAQGTSFATPMVTGLLALGKQKWPNATGNQLIRALIATAHPVGEQPNPYYGYGIMQSRSFLNTDPTTLEDTNPLFHRRDTSITPDKITDYKDGLLPPPETIGDPTYHYRGLDPTAAYLHRDTSHFGTSPRYHR</sequence>